<dbReference type="Gene3D" id="1.10.3920.10">
    <property type="entry name" value="PA2201 C-terminal domain-like"/>
    <property type="match status" value="1"/>
</dbReference>
<comment type="caution">
    <text evidence="2">The sequence shown here is derived from an EMBL/GenBank/DDBJ whole genome shotgun (WGS) entry which is preliminary data.</text>
</comment>
<dbReference type="Proteomes" id="UP000282423">
    <property type="component" value="Unassembled WGS sequence"/>
</dbReference>
<sequence length="46" mass="5464">MHHTKCNIHTGYWSFESGALVKILGLDDGHFKELQYYPYDLVHRKD</sequence>
<protein>
    <submittedName>
        <fullName evidence="2">DUF1911 domain-containing protein</fullName>
    </submittedName>
</protein>
<dbReference type="OrthoDB" id="2067926at2"/>
<feature type="domain" description="PoNi C-terminal" evidence="1">
    <location>
        <begin position="4"/>
        <end position="41"/>
    </location>
</feature>
<proteinExistence type="predicted"/>
<dbReference type="InterPro" id="IPR028983">
    <property type="entry name" value="PA2201-like_C"/>
</dbReference>
<evidence type="ECO:0000313" key="2">
    <source>
        <dbReference type="EMBL" id="RKO68268.1"/>
    </source>
</evidence>
<evidence type="ECO:0000313" key="3">
    <source>
        <dbReference type="Proteomes" id="UP000282423"/>
    </source>
</evidence>
<name>A0A420VPK7_9SPHI</name>
<dbReference type="InterPro" id="IPR015025">
    <property type="entry name" value="PoNi_C"/>
</dbReference>
<dbReference type="SUPFAM" id="SSF140731">
    <property type="entry name" value="PA2201 C-terminal domain-like"/>
    <property type="match status" value="1"/>
</dbReference>
<dbReference type="AlphaFoldDB" id="A0A420VPK7"/>
<reference evidence="2 3" key="1">
    <citation type="submission" date="2018-10" db="EMBL/GenBank/DDBJ databases">
        <title>Sphingobacterium sp. M05W1-28.</title>
        <authorList>
            <person name="Cai H."/>
        </authorList>
    </citation>
    <scope>NUCLEOTIDE SEQUENCE [LARGE SCALE GENOMIC DNA]</scope>
    <source>
        <strain evidence="2 3">M05W1-28</strain>
    </source>
</reference>
<organism evidence="2 3">
    <name type="scientific">Sphingobacterium puteale</name>
    <dbReference type="NCBI Taxonomy" id="2420510"/>
    <lineage>
        <taxon>Bacteria</taxon>
        <taxon>Pseudomonadati</taxon>
        <taxon>Bacteroidota</taxon>
        <taxon>Sphingobacteriia</taxon>
        <taxon>Sphingobacteriales</taxon>
        <taxon>Sphingobacteriaceae</taxon>
        <taxon>Sphingobacterium</taxon>
    </lineage>
</organism>
<dbReference type="Pfam" id="PF08929">
    <property type="entry name" value="PoNi_C"/>
    <property type="match status" value="1"/>
</dbReference>
<evidence type="ECO:0000259" key="1">
    <source>
        <dbReference type="Pfam" id="PF08929"/>
    </source>
</evidence>
<dbReference type="EMBL" id="RBWS01000040">
    <property type="protein sequence ID" value="RKO68268.1"/>
    <property type="molecule type" value="Genomic_DNA"/>
</dbReference>
<keyword evidence="3" id="KW-1185">Reference proteome</keyword>
<accession>A0A420VPK7</accession>
<gene>
    <name evidence="2" type="ORF">D7322_28130</name>
</gene>